<reference evidence="2 3" key="1">
    <citation type="submission" date="2020-08" db="EMBL/GenBank/DDBJ databases">
        <title>Genomic Encyclopedia of Type Strains, Phase IV (KMG-IV): sequencing the most valuable type-strain genomes for metagenomic binning, comparative biology and taxonomic classification.</title>
        <authorList>
            <person name="Goeker M."/>
        </authorList>
    </citation>
    <scope>NUCLEOTIDE SEQUENCE [LARGE SCALE GENOMIC DNA]</scope>
    <source>
        <strain evidence="2 3">DSM 25622</strain>
    </source>
</reference>
<comment type="caution">
    <text evidence="2">The sequence shown here is derived from an EMBL/GenBank/DDBJ whole genome shotgun (WGS) entry which is preliminary data.</text>
</comment>
<evidence type="ECO:0000256" key="1">
    <source>
        <dbReference type="SAM" id="SignalP"/>
    </source>
</evidence>
<keyword evidence="3" id="KW-1185">Reference proteome</keyword>
<dbReference type="Proteomes" id="UP000580654">
    <property type="component" value="Unassembled WGS sequence"/>
</dbReference>
<evidence type="ECO:0000313" key="3">
    <source>
        <dbReference type="Proteomes" id="UP000580654"/>
    </source>
</evidence>
<sequence length="181" mass="18509">MRAAPAALLLALAGCSVPATEALPVPPLAGLGNRAPGYNAIQGAAEAFSSPSALAGRPDLAAVAVSRLEWETVAVGADRSFFTFSTITPPALSAARWEVRRALGIAGDAPPPAVIAAMEAAAPALARGDRAAAAAALPPSLFAPDIIDRLSSMPYLPQANLATRKAQADLEFGRDEDREFP</sequence>
<evidence type="ECO:0000313" key="2">
    <source>
        <dbReference type="EMBL" id="MBB5695532.1"/>
    </source>
</evidence>
<dbReference type="RefSeq" id="WP_184520730.1">
    <property type="nucleotide sequence ID" value="NZ_JACIJD010000019.1"/>
</dbReference>
<organism evidence="2 3">
    <name type="scientific">Muricoccus pecuniae</name>
    <dbReference type="NCBI Taxonomy" id="693023"/>
    <lineage>
        <taxon>Bacteria</taxon>
        <taxon>Pseudomonadati</taxon>
        <taxon>Pseudomonadota</taxon>
        <taxon>Alphaproteobacteria</taxon>
        <taxon>Acetobacterales</taxon>
        <taxon>Roseomonadaceae</taxon>
        <taxon>Muricoccus</taxon>
    </lineage>
</organism>
<proteinExistence type="predicted"/>
<accession>A0A840YKQ7</accession>
<protein>
    <submittedName>
        <fullName evidence="2">Uncharacterized protein</fullName>
    </submittedName>
</protein>
<dbReference type="AlphaFoldDB" id="A0A840YKQ7"/>
<feature type="chain" id="PRO_5032372288" evidence="1">
    <location>
        <begin position="22"/>
        <end position="181"/>
    </location>
</feature>
<gene>
    <name evidence="2" type="ORF">FHS87_003591</name>
</gene>
<dbReference type="EMBL" id="JACIJD010000019">
    <property type="protein sequence ID" value="MBB5695532.1"/>
    <property type="molecule type" value="Genomic_DNA"/>
</dbReference>
<keyword evidence="1" id="KW-0732">Signal</keyword>
<feature type="signal peptide" evidence="1">
    <location>
        <begin position="1"/>
        <end position="21"/>
    </location>
</feature>
<dbReference type="PROSITE" id="PS51257">
    <property type="entry name" value="PROKAR_LIPOPROTEIN"/>
    <property type="match status" value="1"/>
</dbReference>
<name>A0A840YKQ7_9PROT</name>